<evidence type="ECO:0000313" key="1">
    <source>
        <dbReference type="EMBL" id="MBM6878606.1"/>
    </source>
</evidence>
<organism evidence="1 2">
    <name type="scientific">Anaerotignum lactatifermentans</name>
    <dbReference type="NCBI Taxonomy" id="160404"/>
    <lineage>
        <taxon>Bacteria</taxon>
        <taxon>Bacillati</taxon>
        <taxon>Bacillota</taxon>
        <taxon>Clostridia</taxon>
        <taxon>Lachnospirales</taxon>
        <taxon>Anaerotignaceae</taxon>
        <taxon>Anaerotignum</taxon>
    </lineage>
</organism>
<proteinExistence type="predicted"/>
<sequence>MTGRKEILQALKNEFAKCVPEAEHYFGKIGEGYTPPAFLYLPSFNQESRHNAFFQDTNREVQIIYFGKTDGYGTTDFDEKMEIEEKVTAFLNTFLLQVGERTLLFTYETQEADEQLSFYVRFQYQEDAPFAKFKEEENMDAAENVQFTERVK</sequence>
<reference evidence="1 2" key="1">
    <citation type="journal article" date="2021" name="Sci. Rep.">
        <title>The distribution of antibiotic resistance genes in chicken gut microbiota commensals.</title>
        <authorList>
            <person name="Juricova H."/>
            <person name="Matiasovicova J."/>
            <person name="Kubasova T."/>
            <person name="Cejkova D."/>
            <person name="Rychlik I."/>
        </authorList>
    </citation>
    <scope>NUCLEOTIDE SEQUENCE [LARGE SCALE GENOMIC DNA]</scope>
    <source>
        <strain evidence="1 2">An431b</strain>
    </source>
</reference>
<dbReference type="Proteomes" id="UP000729290">
    <property type="component" value="Unassembled WGS sequence"/>
</dbReference>
<dbReference type="RefSeq" id="WP_205134275.1">
    <property type="nucleotide sequence ID" value="NZ_JACSNT010000015.1"/>
</dbReference>
<gene>
    <name evidence="1" type="ORF">H9X83_10625</name>
</gene>
<dbReference type="EMBL" id="JACSNV010000017">
    <property type="protein sequence ID" value="MBM6878606.1"/>
    <property type="molecule type" value="Genomic_DNA"/>
</dbReference>
<protein>
    <submittedName>
        <fullName evidence="1">Uncharacterized protein</fullName>
    </submittedName>
</protein>
<comment type="caution">
    <text evidence="1">The sequence shown here is derived from an EMBL/GenBank/DDBJ whole genome shotgun (WGS) entry which is preliminary data.</text>
</comment>
<keyword evidence="2" id="KW-1185">Reference proteome</keyword>
<evidence type="ECO:0000313" key="2">
    <source>
        <dbReference type="Proteomes" id="UP000729290"/>
    </source>
</evidence>
<accession>A0ABS2GAU0</accession>
<dbReference type="InterPro" id="IPR049254">
    <property type="entry name" value="Phage_tail_terminator"/>
</dbReference>
<dbReference type="Pfam" id="PF20765">
    <property type="entry name" value="Phage_tail_terminator_8"/>
    <property type="match status" value="1"/>
</dbReference>
<name>A0ABS2GAU0_9FIRM</name>